<feature type="compositionally biased region" description="Polar residues" evidence="1">
    <location>
        <begin position="9"/>
        <end position="20"/>
    </location>
</feature>
<dbReference type="EMBL" id="DXHV01000062">
    <property type="protein sequence ID" value="HIW00805.1"/>
    <property type="molecule type" value="Genomic_DNA"/>
</dbReference>
<feature type="transmembrane region" description="Helical" evidence="2">
    <location>
        <begin position="37"/>
        <end position="55"/>
    </location>
</feature>
<gene>
    <name evidence="3" type="ORF">H9894_06400</name>
</gene>
<evidence type="ECO:0000313" key="4">
    <source>
        <dbReference type="Proteomes" id="UP000886752"/>
    </source>
</evidence>
<keyword evidence="2" id="KW-0472">Membrane</keyword>
<protein>
    <submittedName>
        <fullName evidence="3">Uncharacterized protein</fullName>
    </submittedName>
</protein>
<name>A0A9D1PWF3_9BACT</name>
<evidence type="ECO:0000256" key="1">
    <source>
        <dbReference type="SAM" id="MobiDB-lite"/>
    </source>
</evidence>
<feature type="region of interest" description="Disordered" evidence="1">
    <location>
        <begin position="1"/>
        <end position="26"/>
    </location>
</feature>
<keyword evidence="2" id="KW-1133">Transmembrane helix</keyword>
<accession>A0A9D1PWF3</accession>
<evidence type="ECO:0000256" key="2">
    <source>
        <dbReference type="SAM" id="Phobius"/>
    </source>
</evidence>
<reference evidence="3" key="1">
    <citation type="journal article" date="2021" name="PeerJ">
        <title>Extensive microbial diversity within the chicken gut microbiome revealed by metagenomics and culture.</title>
        <authorList>
            <person name="Gilroy R."/>
            <person name="Ravi A."/>
            <person name="Getino M."/>
            <person name="Pursley I."/>
            <person name="Horton D.L."/>
            <person name="Alikhan N.F."/>
            <person name="Baker D."/>
            <person name="Gharbi K."/>
            <person name="Hall N."/>
            <person name="Watson M."/>
            <person name="Adriaenssens E.M."/>
            <person name="Foster-Nyarko E."/>
            <person name="Jarju S."/>
            <person name="Secka A."/>
            <person name="Antonio M."/>
            <person name="Oren A."/>
            <person name="Chaudhuri R.R."/>
            <person name="La Ragione R."/>
            <person name="Hildebrand F."/>
            <person name="Pallen M.J."/>
        </authorList>
    </citation>
    <scope>NUCLEOTIDE SEQUENCE</scope>
    <source>
        <strain evidence="3">ChiHecec2B26-446</strain>
    </source>
</reference>
<dbReference type="AlphaFoldDB" id="A0A9D1PWF3"/>
<proteinExistence type="predicted"/>
<evidence type="ECO:0000313" key="3">
    <source>
        <dbReference type="EMBL" id="HIW00805.1"/>
    </source>
</evidence>
<reference evidence="3" key="2">
    <citation type="submission" date="2021-04" db="EMBL/GenBank/DDBJ databases">
        <authorList>
            <person name="Gilroy R."/>
        </authorList>
    </citation>
    <scope>NUCLEOTIDE SEQUENCE</scope>
    <source>
        <strain evidence="3">ChiHecec2B26-446</strain>
    </source>
</reference>
<keyword evidence="2" id="KW-0812">Transmembrane</keyword>
<sequence length="223" mass="23622">MSCDPCVSPGQSRPSPNHSPSLAASQASTASRAQTSALTTLLSGFFIALCFALTLHTVTQTQTRSFDVAEPGWVTMPAGARSAYLGIHGGTVPVSLLVSSTGTSLISFVGQTGNDFLALLRRAELRLPSLFNNSTQSKDGDLLRHPEKLGSQTLSAGSSSSSLPVISLSDDSVFSLTARPGIVRPFGFSDTPLQIEGNIALPDPQVQQPRYHILVEPQYLQPR</sequence>
<comment type="caution">
    <text evidence="3">The sequence shown here is derived from an EMBL/GenBank/DDBJ whole genome shotgun (WGS) entry which is preliminary data.</text>
</comment>
<organism evidence="3 4">
    <name type="scientific">Candidatus Desulfovibrio intestinipullorum</name>
    <dbReference type="NCBI Taxonomy" id="2838536"/>
    <lineage>
        <taxon>Bacteria</taxon>
        <taxon>Pseudomonadati</taxon>
        <taxon>Thermodesulfobacteriota</taxon>
        <taxon>Desulfovibrionia</taxon>
        <taxon>Desulfovibrionales</taxon>
        <taxon>Desulfovibrionaceae</taxon>
        <taxon>Desulfovibrio</taxon>
    </lineage>
</organism>
<dbReference type="Proteomes" id="UP000886752">
    <property type="component" value="Unassembled WGS sequence"/>
</dbReference>